<sequence length="108" mass="11712">MKRALLLALLATPAAAEPDILRERFEYLGQFAGYVVACGVASEDEASEMVRTLGAGLGDSWPEADAARMRAARDAARTAHCPDGPQRDAIRRRWANYLDARAGLNRAP</sequence>
<organism evidence="1 2">
    <name type="scientific">Hansschlegelia plantiphila</name>
    <dbReference type="NCBI Taxonomy" id="374655"/>
    <lineage>
        <taxon>Bacteria</taxon>
        <taxon>Pseudomonadati</taxon>
        <taxon>Pseudomonadota</taxon>
        <taxon>Alphaproteobacteria</taxon>
        <taxon>Hyphomicrobiales</taxon>
        <taxon>Methylopilaceae</taxon>
        <taxon>Hansschlegelia</taxon>
    </lineage>
</organism>
<gene>
    <name evidence="1" type="ORF">GCM10008179_04170</name>
</gene>
<protein>
    <submittedName>
        <fullName evidence="1">Uncharacterized protein</fullName>
    </submittedName>
</protein>
<dbReference type="EMBL" id="BSFI01000002">
    <property type="protein sequence ID" value="GLK66779.1"/>
    <property type="molecule type" value="Genomic_DNA"/>
</dbReference>
<reference evidence="1" key="2">
    <citation type="submission" date="2023-01" db="EMBL/GenBank/DDBJ databases">
        <authorList>
            <person name="Sun Q."/>
            <person name="Evtushenko L."/>
        </authorList>
    </citation>
    <scope>NUCLEOTIDE SEQUENCE</scope>
    <source>
        <strain evidence="1">VKM B-2347</strain>
    </source>
</reference>
<dbReference type="AlphaFoldDB" id="A0A9W6IZZ8"/>
<dbReference type="Proteomes" id="UP001143372">
    <property type="component" value="Unassembled WGS sequence"/>
</dbReference>
<keyword evidence="2" id="KW-1185">Reference proteome</keyword>
<proteinExistence type="predicted"/>
<name>A0A9W6IZZ8_9HYPH</name>
<evidence type="ECO:0000313" key="1">
    <source>
        <dbReference type="EMBL" id="GLK66779.1"/>
    </source>
</evidence>
<accession>A0A9W6IZZ8</accession>
<reference evidence="1" key="1">
    <citation type="journal article" date="2014" name="Int. J. Syst. Evol. Microbiol.">
        <title>Complete genome sequence of Corynebacterium casei LMG S-19264T (=DSM 44701T), isolated from a smear-ripened cheese.</title>
        <authorList>
            <consortium name="US DOE Joint Genome Institute (JGI-PGF)"/>
            <person name="Walter F."/>
            <person name="Albersmeier A."/>
            <person name="Kalinowski J."/>
            <person name="Ruckert C."/>
        </authorList>
    </citation>
    <scope>NUCLEOTIDE SEQUENCE</scope>
    <source>
        <strain evidence="1">VKM B-2347</strain>
    </source>
</reference>
<comment type="caution">
    <text evidence="1">The sequence shown here is derived from an EMBL/GenBank/DDBJ whole genome shotgun (WGS) entry which is preliminary data.</text>
</comment>
<dbReference type="RefSeq" id="WP_271167039.1">
    <property type="nucleotide sequence ID" value="NZ_BSFI01000002.1"/>
</dbReference>
<evidence type="ECO:0000313" key="2">
    <source>
        <dbReference type="Proteomes" id="UP001143372"/>
    </source>
</evidence>